<reference evidence="2 3" key="1">
    <citation type="submission" date="2014-03" db="EMBL/GenBank/DDBJ databases">
        <title>The genomes of two eusocial bee gut symbionts.</title>
        <authorList>
            <person name="Kwong W.K."/>
            <person name="Engel P."/>
            <person name="Koch H."/>
            <person name="Moran N.A."/>
        </authorList>
    </citation>
    <scope>NUCLEOTIDE SEQUENCE [LARGE SCALE GENOMIC DNA]</scope>
    <source>
        <strain evidence="3">wkB29</strain>
    </source>
</reference>
<keyword evidence="1" id="KW-0812">Transmembrane</keyword>
<keyword evidence="3" id="KW-1185">Reference proteome</keyword>
<protein>
    <submittedName>
        <fullName evidence="2">Uncharacterized protein</fullName>
    </submittedName>
</protein>
<proteinExistence type="predicted"/>
<dbReference type="EMBL" id="JFZV01000002">
    <property type="protein sequence ID" value="KDN15472.1"/>
    <property type="molecule type" value="Genomic_DNA"/>
</dbReference>
<dbReference type="Proteomes" id="UP000027170">
    <property type="component" value="Unassembled WGS sequence"/>
</dbReference>
<evidence type="ECO:0000313" key="2">
    <source>
        <dbReference type="EMBL" id="KDN15472.1"/>
    </source>
</evidence>
<name>A0A836Z3K3_9NEIS</name>
<keyword evidence="1" id="KW-1133">Transmembrane helix</keyword>
<evidence type="ECO:0000256" key="1">
    <source>
        <dbReference type="SAM" id="Phobius"/>
    </source>
</evidence>
<feature type="transmembrane region" description="Helical" evidence="1">
    <location>
        <begin position="41"/>
        <end position="68"/>
    </location>
</feature>
<dbReference type="PROSITE" id="PS51257">
    <property type="entry name" value="PROKAR_LIPOPROTEIN"/>
    <property type="match status" value="1"/>
</dbReference>
<sequence>MLLALRFALASLANALASCFWLNLSHTQRISRLHFLNEISILKSVLALIYSTAGAITNPLRLLIFLYLSPIAKKFSKVINFKSILANVQ</sequence>
<organism evidence="2 3">
    <name type="scientific">Snodgrassella communis</name>
    <dbReference type="NCBI Taxonomy" id="2946699"/>
    <lineage>
        <taxon>Bacteria</taxon>
        <taxon>Pseudomonadati</taxon>
        <taxon>Pseudomonadota</taxon>
        <taxon>Betaproteobacteria</taxon>
        <taxon>Neisseriales</taxon>
        <taxon>Neisseriaceae</taxon>
        <taxon>Snodgrassella</taxon>
    </lineage>
</organism>
<evidence type="ECO:0000313" key="3">
    <source>
        <dbReference type="Proteomes" id="UP000027170"/>
    </source>
</evidence>
<dbReference type="AlphaFoldDB" id="A0A836Z3K3"/>
<comment type="caution">
    <text evidence="2">The sequence shown here is derived from an EMBL/GenBank/DDBJ whole genome shotgun (WGS) entry which is preliminary data.</text>
</comment>
<keyword evidence="1" id="KW-0472">Membrane</keyword>
<accession>A0A836Z3K3</accession>
<gene>
    <name evidence="2" type="ORF">SALWKB29_0576</name>
</gene>